<dbReference type="InterPro" id="IPR000313">
    <property type="entry name" value="PWWP_dom"/>
</dbReference>
<accession>A0A162T155</accession>
<dbReference type="PROSITE" id="PS50812">
    <property type="entry name" value="PWWP"/>
    <property type="match status" value="1"/>
</dbReference>
<dbReference type="RefSeq" id="XP_018283452.1">
    <property type="nucleotide sequence ID" value="XM_018434268.1"/>
</dbReference>
<feature type="domain" description="PWWP" evidence="1">
    <location>
        <begin position="11"/>
        <end position="80"/>
    </location>
</feature>
<gene>
    <name evidence="2" type="ORF">PHYBLDRAFT_160839</name>
</gene>
<keyword evidence="3" id="KW-1185">Reference proteome</keyword>
<protein>
    <recommendedName>
        <fullName evidence="1">PWWP domain-containing protein</fullName>
    </recommendedName>
</protein>
<dbReference type="CDD" id="cd05839">
    <property type="entry name" value="PWWP_BRPF"/>
    <property type="match status" value="1"/>
</dbReference>
<dbReference type="Pfam" id="PF00855">
    <property type="entry name" value="PWWP"/>
    <property type="match status" value="1"/>
</dbReference>
<sequence length="128" mass="14923">MGNRIRPVLKPGDIVWARVPGYPSHPAKIVDKTQNNIPPHVLRVKHRRNHNNLVHFIDVIRTEVWGWVPDANIEMFGDKDIDELMLRKVKKEKQIHKRKEVQAGFRSAYKLKHIDPEPLLSLVFSPSE</sequence>
<dbReference type="GeneID" id="28995174"/>
<dbReference type="SUPFAM" id="SSF63748">
    <property type="entry name" value="Tudor/PWWP/MBT"/>
    <property type="match status" value="1"/>
</dbReference>
<dbReference type="EMBL" id="KV441028">
    <property type="protein sequence ID" value="OAD65412.1"/>
    <property type="molecule type" value="Genomic_DNA"/>
</dbReference>
<dbReference type="STRING" id="763407.A0A162T155"/>
<reference evidence="3" key="1">
    <citation type="submission" date="2015-06" db="EMBL/GenBank/DDBJ databases">
        <title>Expansion of signal transduction pathways in fungi by whole-genome duplication.</title>
        <authorList>
            <consortium name="DOE Joint Genome Institute"/>
            <person name="Corrochano L.M."/>
            <person name="Kuo A."/>
            <person name="Marcet-Houben M."/>
            <person name="Polaino S."/>
            <person name="Salamov A."/>
            <person name="Villalobos J.M."/>
            <person name="Alvarez M.I."/>
            <person name="Avalos J."/>
            <person name="Benito E.P."/>
            <person name="Benoit I."/>
            <person name="Burger G."/>
            <person name="Camino L.P."/>
            <person name="Canovas D."/>
            <person name="Cerda-Olmedo E."/>
            <person name="Cheng J.-F."/>
            <person name="Dominguez A."/>
            <person name="Elias M."/>
            <person name="Eslava A.P."/>
            <person name="Glaser F."/>
            <person name="Grimwood J."/>
            <person name="Gutierrez G."/>
            <person name="Heitman J."/>
            <person name="Henrissat B."/>
            <person name="Iturriaga E.A."/>
            <person name="Lang B.F."/>
            <person name="Lavin J.L."/>
            <person name="Lee S."/>
            <person name="Li W."/>
            <person name="Lindquist E."/>
            <person name="Lopez-Garcia S."/>
            <person name="Luque E.M."/>
            <person name="Marcos A.T."/>
            <person name="Martin J."/>
            <person name="McCluskey K."/>
            <person name="Medina H.R."/>
            <person name="Miralles-Duran A."/>
            <person name="Miyazaki A."/>
            <person name="Munoz-Torres E."/>
            <person name="Oguiza J.A."/>
            <person name="Ohm R."/>
            <person name="Olmedo M."/>
            <person name="Orejas M."/>
            <person name="Ortiz-Castellanos L."/>
            <person name="Pisabarro A.G."/>
            <person name="Rodriguez-Romero J."/>
            <person name="Ruiz-Herrera J."/>
            <person name="Ruiz-Vazquez R."/>
            <person name="Sanz C."/>
            <person name="Schackwitz W."/>
            <person name="Schmutz J."/>
            <person name="Shahriari M."/>
            <person name="Shelest E."/>
            <person name="Silva-Franco F."/>
            <person name="Soanes D."/>
            <person name="Syed K."/>
            <person name="Tagua V.G."/>
            <person name="Talbot N.J."/>
            <person name="Thon M."/>
            <person name="De vries R.P."/>
            <person name="Wiebenga A."/>
            <person name="Yadav J.S."/>
            <person name="Braun E.L."/>
            <person name="Baker S."/>
            <person name="Garre V."/>
            <person name="Horwitz B."/>
            <person name="Torres-Martinez S."/>
            <person name="Idnurm A."/>
            <person name="Herrera-Estrella A."/>
            <person name="Gabaldon T."/>
            <person name="Grigoriev I.V."/>
        </authorList>
    </citation>
    <scope>NUCLEOTIDE SEQUENCE [LARGE SCALE GENOMIC DNA]</scope>
    <source>
        <strain evidence="3">NRRL 1555(-)</strain>
    </source>
</reference>
<dbReference type="Gene3D" id="2.30.30.140">
    <property type="match status" value="1"/>
</dbReference>
<dbReference type="VEuPathDB" id="FungiDB:PHYBLDRAFT_160839"/>
<dbReference type="InParanoid" id="A0A162T155"/>
<dbReference type="AlphaFoldDB" id="A0A162T155"/>
<proteinExistence type="predicted"/>
<dbReference type="Proteomes" id="UP000077315">
    <property type="component" value="Unassembled WGS sequence"/>
</dbReference>
<evidence type="ECO:0000313" key="3">
    <source>
        <dbReference type="Proteomes" id="UP000077315"/>
    </source>
</evidence>
<dbReference type="OrthoDB" id="2289778at2759"/>
<evidence type="ECO:0000313" key="2">
    <source>
        <dbReference type="EMBL" id="OAD65412.1"/>
    </source>
</evidence>
<organism evidence="2 3">
    <name type="scientific">Phycomyces blakesleeanus (strain ATCC 8743b / DSM 1359 / FGSC 10004 / NBRC 33097 / NRRL 1555)</name>
    <dbReference type="NCBI Taxonomy" id="763407"/>
    <lineage>
        <taxon>Eukaryota</taxon>
        <taxon>Fungi</taxon>
        <taxon>Fungi incertae sedis</taxon>
        <taxon>Mucoromycota</taxon>
        <taxon>Mucoromycotina</taxon>
        <taxon>Mucoromycetes</taxon>
        <taxon>Mucorales</taxon>
        <taxon>Phycomycetaceae</taxon>
        <taxon>Phycomyces</taxon>
    </lineage>
</organism>
<name>A0A162T155_PHYB8</name>
<evidence type="ECO:0000259" key="1">
    <source>
        <dbReference type="PROSITE" id="PS50812"/>
    </source>
</evidence>